<protein>
    <submittedName>
        <fullName evidence="1">Uncharacterized protein</fullName>
    </submittedName>
</protein>
<keyword evidence="2" id="KW-1185">Reference proteome</keyword>
<evidence type="ECO:0000313" key="1">
    <source>
        <dbReference type="EMBL" id="RXW13825.1"/>
    </source>
</evidence>
<dbReference type="STRING" id="2316362.A0A4Q2D6N9"/>
<dbReference type="OrthoDB" id="2691851at2759"/>
<sequence length="447" mass="49630">MEHGASSGTTYAYLGIGGLIEALKSKNAQIDHLQFRALNQTRQILRKTKALTNHKRLVAAIAEGNTARVARVVHVGLKSKNGVVAILQQVVEAGKGVYRVKSFTEQERLLGTLLWRLGGDRVGHIAHRALGLPGVSTLRDSSVKIPITPSAGRLTVDVIEHNTLAVLDGILGLLENQGDIQHMVVMLDEIACEKRLLNKHVGDDDLTCDKDWKHILKRLQNLLLRPRGVLIQNFNITPAIIKTHLRDTGISAEHIHAILNPNDLQDIKLAFDLLRDIWSLPLLPEASSLDIPRSPGYRAGHESLRILGRFLFHLAYPYLCIELSLSKQLEHLSAATHLAFVLYKTSGKLFLPTLLYTNIIIMIKNMFFCVAKAKVDTPGARFFVILLGTDRLEIQFGILRTVVGNDCNLDMLQILERAGGVIDIANILAHHPEWDRGPRRLQLPALA</sequence>
<proteinExistence type="predicted"/>
<dbReference type="Proteomes" id="UP000290288">
    <property type="component" value="Unassembled WGS sequence"/>
</dbReference>
<comment type="caution">
    <text evidence="1">The sequence shown here is derived from an EMBL/GenBank/DDBJ whole genome shotgun (WGS) entry which is preliminary data.</text>
</comment>
<name>A0A4Q2D6N9_9AGAR</name>
<accession>A0A4Q2D6N9</accession>
<gene>
    <name evidence="1" type="ORF">EST38_g12030</name>
</gene>
<evidence type="ECO:0000313" key="2">
    <source>
        <dbReference type="Proteomes" id="UP000290288"/>
    </source>
</evidence>
<organism evidence="1 2">
    <name type="scientific">Candolleomyces aberdarensis</name>
    <dbReference type="NCBI Taxonomy" id="2316362"/>
    <lineage>
        <taxon>Eukaryota</taxon>
        <taxon>Fungi</taxon>
        <taxon>Dikarya</taxon>
        <taxon>Basidiomycota</taxon>
        <taxon>Agaricomycotina</taxon>
        <taxon>Agaricomycetes</taxon>
        <taxon>Agaricomycetidae</taxon>
        <taxon>Agaricales</taxon>
        <taxon>Agaricineae</taxon>
        <taxon>Psathyrellaceae</taxon>
        <taxon>Candolleomyces</taxon>
    </lineage>
</organism>
<dbReference type="AlphaFoldDB" id="A0A4Q2D6N9"/>
<dbReference type="EMBL" id="SDEE01000823">
    <property type="protein sequence ID" value="RXW13825.1"/>
    <property type="molecule type" value="Genomic_DNA"/>
</dbReference>
<reference evidence="1 2" key="1">
    <citation type="submission" date="2019-01" db="EMBL/GenBank/DDBJ databases">
        <title>Draft genome sequence of Psathyrella aberdarensis IHI B618.</title>
        <authorList>
            <person name="Buettner E."/>
            <person name="Kellner H."/>
        </authorList>
    </citation>
    <scope>NUCLEOTIDE SEQUENCE [LARGE SCALE GENOMIC DNA]</scope>
    <source>
        <strain evidence="1 2">IHI B618</strain>
    </source>
</reference>